<evidence type="ECO:0000256" key="1">
    <source>
        <dbReference type="ARBA" id="ARBA00004479"/>
    </source>
</evidence>
<organism evidence="11 12">
    <name type="scientific">Sphenostylis stenocarpa</name>
    <dbReference type="NCBI Taxonomy" id="92480"/>
    <lineage>
        <taxon>Eukaryota</taxon>
        <taxon>Viridiplantae</taxon>
        <taxon>Streptophyta</taxon>
        <taxon>Embryophyta</taxon>
        <taxon>Tracheophyta</taxon>
        <taxon>Spermatophyta</taxon>
        <taxon>Magnoliopsida</taxon>
        <taxon>eudicotyledons</taxon>
        <taxon>Gunneridae</taxon>
        <taxon>Pentapetalae</taxon>
        <taxon>rosids</taxon>
        <taxon>fabids</taxon>
        <taxon>Fabales</taxon>
        <taxon>Fabaceae</taxon>
        <taxon>Papilionoideae</taxon>
        <taxon>50 kb inversion clade</taxon>
        <taxon>NPAAA clade</taxon>
        <taxon>indigoferoid/millettioid clade</taxon>
        <taxon>Phaseoleae</taxon>
        <taxon>Sphenostylis</taxon>
    </lineage>
</organism>
<keyword evidence="3" id="KW-0245">EGF-like domain</keyword>
<dbReference type="Pfam" id="PF13947">
    <property type="entry name" value="GUB_WAK_bind"/>
    <property type="match status" value="1"/>
</dbReference>
<dbReference type="InterPro" id="IPR018097">
    <property type="entry name" value="EGF_Ca-bd_CS"/>
</dbReference>
<evidence type="ECO:0000313" key="12">
    <source>
        <dbReference type="Proteomes" id="UP001189624"/>
    </source>
</evidence>
<evidence type="ECO:0000256" key="5">
    <source>
        <dbReference type="ARBA" id="ARBA00022729"/>
    </source>
</evidence>
<dbReference type="EMBL" id="OY731405">
    <property type="protein sequence ID" value="CAJ1971956.1"/>
    <property type="molecule type" value="Genomic_DNA"/>
</dbReference>
<dbReference type="Proteomes" id="UP001189624">
    <property type="component" value="Chromosome 8"/>
</dbReference>
<dbReference type="InterPro" id="IPR001881">
    <property type="entry name" value="EGF-like_Ca-bd_dom"/>
</dbReference>
<dbReference type="PANTHER" id="PTHR33491">
    <property type="entry name" value="OSJNBA0016N04.9 PROTEIN"/>
    <property type="match status" value="1"/>
</dbReference>
<dbReference type="Gramene" id="rna-AYBTSS11_LOCUS23966">
    <property type="protein sequence ID" value="CAJ1971956.1"/>
    <property type="gene ID" value="gene-AYBTSS11_LOCUS23966"/>
</dbReference>
<dbReference type="PROSITE" id="PS01187">
    <property type="entry name" value="EGF_CA"/>
    <property type="match status" value="1"/>
</dbReference>
<dbReference type="GO" id="GO:0030247">
    <property type="term" value="F:polysaccharide binding"/>
    <property type="evidence" value="ECO:0007669"/>
    <property type="project" value="InterPro"/>
</dbReference>
<evidence type="ECO:0000256" key="8">
    <source>
        <dbReference type="ARBA" id="ARBA00023180"/>
    </source>
</evidence>
<dbReference type="Gene3D" id="2.10.25.10">
    <property type="entry name" value="Laminin"/>
    <property type="match status" value="1"/>
</dbReference>
<keyword evidence="2" id="KW-0418">Kinase</keyword>
<gene>
    <name evidence="11" type="ORF">AYBTSS11_LOCUS23966</name>
</gene>
<evidence type="ECO:0000256" key="9">
    <source>
        <dbReference type="SAM" id="SignalP"/>
    </source>
</evidence>
<dbReference type="AlphaFoldDB" id="A0AA86T9A9"/>
<keyword evidence="5 9" id="KW-0732">Signal</keyword>
<keyword evidence="12" id="KW-1185">Reference proteome</keyword>
<dbReference type="InterPro" id="IPR013695">
    <property type="entry name" value="WAK"/>
</dbReference>
<proteinExistence type="predicted"/>
<dbReference type="InterPro" id="IPR025287">
    <property type="entry name" value="WAK_GUB"/>
</dbReference>
<evidence type="ECO:0000256" key="2">
    <source>
        <dbReference type="ARBA" id="ARBA00022527"/>
    </source>
</evidence>
<dbReference type="SUPFAM" id="SSF57196">
    <property type="entry name" value="EGF/Laminin"/>
    <property type="match status" value="1"/>
</dbReference>
<dbReference type="GO" id="GO:0016020">
    <property type="term" value="C:membrane"/>
    <property type="evidence" value="ECO:0007669"/>
    <property type="project" value="UniProtKB-SubCell"/>
</dbReference>
<dbReference type="PROSITE" id="PS01186">
    <property type="entry name" value="EGF_2"/>
    <property type="match status" value="1"/>
</dbReference>
<dbReference type="FunFam" id="2.10.25.10:FF:000038">
    <property type="entry name" value="Fibrillin 2"/>
    <property type="match status" value="1"/>
</dbReference>
<keyword evidence="7" id="KW-1015">Disulfide bond</keyword>
<name>A0AA86T9A9_9FABA</name>
<evidence type="ECO:0000256" key="3">
    <source>
        <dbReference type="ARBA" id="ARBA00022536"/>
    </source>
</evidence>
<dbReference type="InterPro" id="IPR000152">
    <property type="entry name" value="EGF-type_Asp/Asn_hydroxyl_site"/>
</dbReference>
<dbReference type="PROSITE" id="PS00010">
    <property type="entry name" value="ASX_HYDROXYL"/>
    <property type="match status" value="1"/>
</dbReference>
<reference evidence="11" key="1">
    <citation type="submission" date="2023-10" db="EMBL/GenBank/DDBJ databases">
        <authorList>
            <person name="Domelevo Entfellner J.-B."/>
        </authorList>
    </citation>
    <scope>NUCLEOTIDE SEQUENCE</scope>
</reference>
<dbReference type="GO" id="GO:0005509">
    <property type="term" value="F:calcium ion binding"/>
    <property type="evidence" value="ECO:0007669"/>
    <property type="project" value="InterPro"/>
</dbReference>
<dbReference type="InterPro" id="IPR000742">
    <property type="entry name" value="EGF"/>
</dbReference>
<accession>A0AA86T9A9</accession>
<comment type="subcellular location">
    <subcellularLocation>
        <location evidence="1">Membrane</location>
        <topology evidence="1">Single-pass type I membrane protein</topology>
    </subcellularLocation>
</comment>
<keyword evidence="8" id="KW-0325">Glycoprotein</keyword>
<protein>
    <recommendedName>
        <fullName evidence="10">EGF-like domain-containing protein</fullName>
    </recommendedName>
</protein>
<dbReference type="SMART" id="SM00179">
    <property type="entry name" value="EGF_CA"/>
    <property type="match status" value="2"/>
</dbReference>
<feature type="chain" id="PRO_5041697321" description="EGF-like domain-containing protein" evidence="9">
    <location>
        <begin position="23"/>
        <end position="330"/>
    </location>
</feature>
<dbReference type="Pfam" id="PF07645">
    <property type="entry name" value="EGF_CA"/>
    <property type="match status" value="1"/>
</dbReference>
<feature type="signal peptide" evidence="9">
    <location>
        <begin position="1"/>
        <end position="22"/>
    </location>
</feature>
<evidence type="ECO:0000256" key="6">
    <source>
        <dbReference type="ARBA" id="ARBA00022737"/>
    </source>
</evidence>
<keyword evidence="6" id="KW-0677">Repeat</keyword>
<evidence type="ECO:0000256" key="7">
    <source>
        <dbReference type="ARBA" id="ARBA00023157"/>
    </source>
</evidence>
<evidence type="ECO:0000313" key="11">
    <source>
        <dbReference type="EMBL" id="CAJ1971956.1"/>
    </source>
</evidence>
<dbReference type="GO" id="GO:0004674">
    <property type="term" value="F:protein serine/threonine kinase activity"/>
    <property type="evidence" value="ECO:0007669"/>
    <property type="project" value="UniProtKB-KW"/>
</dbReference>
<dbReference type="Pfam" id="PF08488">
    <property type="entry name" value="WAK"/>
    <property type="match status" value="1"/>
</dbReference>
<keyword evidence="2" id="KW-0723">Serine/threonine-protein kinase</keyword>
<keyword evidence="4" id="KW-0808">Transferase</keyword>
<sequence length="330" mass="36448">MFELALTMVVVALALLPHQTLSSSLNQALPGCKSSCGNVEIPYPFGIEHSSASDQRSCFLEKKIGLACSSNSILTWGNVQVSNISVQAHQMDVLFNVSWFCNIENYANYWLETASFSISSEKNKFVTVGCDSYGYLNSVFGEKTYSTGCLTRCYSSIEDSLIENGTCSGIGCCQVDIPPGMQNITVEASSFPNSTNYLGCSYSFVVKQDSYKFSVTHLRKFPNESLPLVLDWTVGDQNCGAFESSRAKYACKDNTYCDDKGTDSGYRCRCKDGYEGNPYIGCTDINECMPGKHTCLSDKNCRNIDGNYTCFCRKWQSGNGRKEGGCHERE</sequence>
<evidence type="ECO:0000256" key="4">
    <source>
        <dbReference type="ARBA" id="ARBA00022679"/>
    </source>
</evidence>
<evidence type="ECO:0000259" key="10">
    <source>
        <dbReference type="PROSITE" id="PS01186"/>
    </source>
</evidence>
<dbReference type="InterPro" id="IPR049883">
    <property type="entry name" value="NOTCH1_EGF-like"/>
</dbReference>
<feature type="domain" description="EGF-like" evidence="10">
    <location>
        <begin position="268"/>
        <end position="282"/>
    </location>
</feature>